<organism evidence="1 2">
    <name type="scientific">Blastomyces gilchristii (strain SLH14081)</name>
    <name type="common">Blastomyces dermatitidis</name>
    <dbReference type="NCBI Taxonomy" id="559298"/>
    <lineage>
        <taxon>Eukaryota</taxon>
        <taxon>Fungi</taxon>
        <taxon>Dikarya</taxon>
        <taxon>Ascomycota</taxon>
        <taxon>Pezizomycotina</taxon>
        <taxon>Eurotiomycetes</taxon>
        <taxon>Eurotiomycetidae</taxon>
        <taxon>Onygenales</taxon>
        <taxon>Ajellomycetaceae</taxon>
        <taxon>Blastomyces</taxon>
    </lineage>
</organism>
<keyword evidence="2" id="KW-1185">Reference proteome</keyword>
<dbReference type="KEGG" id="bgh:BDBG_02350"/>
<dbReference type="AlphaFoldDB" id="A0A179UDL6"/>
<dbReference type="Proteomes" id="UP000002038">
    <property type="component" value="Unassembled WGS sequence"/>
</dbReference>
<gene>
    <name evidence="1" type="ORF">BDBG_02350</name>
</gene>
<reference evidence="2" key="1">
    <citation type="journal article" date="2015" name="PLoS Genet.">
        <title>The dynamic genome and transcriptome of the human fungal pathogen Blastomyces and close relative Emmonsia.</title>
        <authorList>
            <person name="Munoz J.F."/>
            <person name="Gauthier G.M."/>
            <person name="Desjardins C.A."/>
            <person name="Gallo J.E."/>
            <person name="Holder J."/>
            <person name="Sullivan T.D."/>
            <person name="Marty A.J."/>
            <person name="Carmen J.C."/>
            <person name="Chen Z."/>
            <person name="Ding L."/>
            <person name="Gujja S."/>
            <person name="Magrini V."/>
            <person name="Misas E."/>
            <person name="Mitreva M."/>
            <person name="Priest M."/>
            <person name="Saif S."/>
            <person name="Whiston E.A."/>
            <person name="Young S."/>
            <person name="Zeng Q."/>
            <person name="Goldman W.E."/>
            <person name="Mardis E.R."/>
            <person name="Taylor J.W."/>
            <person name="McEwen J.G."/>
            <person name="Clay O.K."/>
            <person name="Klein B.S."/>
            <person name="Cuomo C.A."/>
        </authorList>
    </citation>
    <scope>NUCLEOTIDE SEQUENCE [LARGE SCALE GENOMIC DNA]</scope>
    <source>
        <strain evidence="2">SLH14081</strain>
    </source>
</reference>
<protein>
    <submittedName>
        <fullName evidence="1">Uncharacterized protein</fullName>
    </submittedName>
</protein>
<dbReference type="RefSeq" id="XP_031577026.1">
    <property type="nucleotide sequence ID" value="XM_031720751.1"/>
</dbReference>
<dbReference type="GeneID" id="8506512"/>
<sequence>MSAPTRLMSLPALKETPSSVENHELLEFQQRPPVDSLSIERIASPFHTSFGITFTDLASTQQRYGNPQFFGFRLAANGVCVSTSGECSPAATAWFIDKLKLPVIQKTSWNQGSSQRDRSSRRVQGLHSRRPTIQIRRMDHFCFIIFVLIYPAHKVAKSQSRNETPNKYDLDCARSLVWLSPQSAVGNPNPNSSRPE</sequence>
<dbReference type="EMBL" id="GG657450">
    <property type="protein sequence ID" value="OAT06064.1"/>
    <property type="molecule type" value="Genomic_DNA"/>
</dbReference>
<evidence type="ECO:0000313" key="2">
    <source>
        <dbReference type="Proteomes" id="UP000002038"/>
    </source>
</evidence>
<name>A0A179UDL6_BLAGS</name>
<dbReference type="VEuPathDB" id="FungiDB:BDBG_02350"/>
<accession>A0A179UDL6</accession>
<evidence type="ECO:0000313" key="1">
    <source>
        <dbReference type="EMBL" id="OAT06064.1"/>
    </source>
</evidence>
<proteinExistence type="predicted"/>